<dbReference type="AlphaFoldDB" id="A0A3A8NSX3"/>
<accession>A0A3A8NSX3</accession>
<name>A0A3A8NSX3_9BACT</name>
<reference evidence="2" key="1">
    <citation type="submission" date="2018-09" db="EMBL/GenBank/DDBJ databases">
        <authorList>
            <person name="Livingstone P.G."/>
            <person name="Whitworth D.E."/>
        </authorList>
    </citation>
    <scope>NUCLEOTIDE SEQUENCE [LARGE SCALE GENOMIC DNA]</scope>
    <source>
        <strain evidence="2">CA040B</strain>
    </source>
</reference>
<dbReference type="Proteomes" id="UP000273405">
    <property type="component" value="Unassembled WGS sequence"/>
</dbReference>
<proteinExistence type="predicted"/>
<evidence type="ECO:0000313" key="1">
    <source>
        <dbReference type="EMBL" id="RKH47496.1"/>
    </source>
</evidence>
<gene>
    <name evidence="1" type="ORF">D7X12_02715</name>
</gene>
<protein>
    <recommendedName>
        <fullName evidence="3">Transposase</fullName>
    </recommendedName>
</protein>
<comment type="caution">
    <text evidence="1">The sequence shown here is derived from an EMBL/GenBank/DDBJ whole genome shotgun (WGS) entry which is preliminary data.</text>
</comment>
<dbReference type="GO" id="GO:0120545">
    <property type="term" value="F:nucleic acid conformation isomerase activity"/>
    <property type="evidence" value="ECO:0007669"/>
    <property type="project" value="UniProtKB-ARBA"/>
</dbReference>
<organism evidence="1 2">
    <name type="scientific">Corallococcus sicarius</name>
    <dbReference type="NCBI Taxonomy" id="2316726"/>
    <lineage>
        <taxon>Bacteria</taxon>
        <taxon>Pseudomonadati</taxon>
        <taxon>Myxococcota</taxon>
        <taxon>Myxococcia</taxon>
        <taxon>Myxococcales</taxon>
        <taxon>Cystobacterineae</taxon>
        <taxon>Myxococcaceae</taxon>
        <taxon>Corallococcus</taxon>
    </lineage>
</organism>
<keyword evidence="2" id="KW-1185">Reference proteome</keyword>
<evidence type="ECO:0008006" key="3">
    <source>
        <dbReference type="Google" id="ProtNLM"/>
    </source>
</evidence>
<dbReference type="InterPro" id="IPR000629">
    <property type="entry name" value="RNA-helicase_DEAD-box_CS"/>
</dbReference>
<sequence>MNPVVNVARVGETEVVEKAKRRRFTAEDKRRILDEADRGTKPGEVGALLRREGLYSSHLSV</sequence>
<dbReference type="PROSITE" id="PS00039">
    <property type="entry name" value="DEAD_ATP_HELICASE"/>
    <property type="match status" value="1"/>
</dbReference>
<evidence type="ECO:0000313" key="2">
    <source>
        <dbReference type="Proteomes" id="UP000273405"/>
    </source>
</evidence>
<dbReference type="EMBL" id="RAWG01000010">
    <property type="protein sequence ID" value="RKH47496.1"/>
    <property type="molecule type" value="Genomic_DNA"/>
</dbReference>